<proteinExistence type="predicted"/>
<protein>
    <submittedName>
        <fullName evidence="1">Uncharacterized protein</fullName>
    </submittedName>
</protein>
<organism evidence="1 2">
    <name type="scientific">Taxus chinensis</name>
    <name type="common">Chinese yew</name>
    <name type="synonym">Taxus wallichiana var. chinensis</name>
    <dbReference type="NCBI Taxonomy" id="29808"/>
    <lineage>
        <taxon>Eukaryota</taxon>
        <taxon>Viridiplantae</taxon>
        <taxon>Streptophyta</taxon>
        <taxon>Embryophyta</taxon>
        <taxon>Tracheophyta</taxon>
        <taxon>Spermatophyta</taxon>
        <taxon>Pinopsida</taxon>
        <taxon>Pinidae</taxon>
        <taxon>Conifers II</taxon>
        <taxon>Cupressales</taxon>
        <taxon>Taxaceae</taxon>
        <taxon>Taxus</taxon>
    </lineage>
</organism>
<dbReference type="Proteomes" id="UP000824469">
    <property type="component" value="Unassembled WGS sequence"/>
</dbReference>
<name>A0AA38LD42_TAXCH</name>
<dbReference type="EMBL" id="JAHRHJ020000005">
    <property type="protein sequence ID" value="KAH9316117.1"/>
    <property type="molecule type" value="Genomic_DNA"/>
</dbReference>
<reference evidence="1 2" key="1">
    <citation type="journal article" date="2021" name="Nat. Plants">
        <title>The Taxus genome provides insights into paclitaxel biosynthesis.</title>
        <authorList>
            <person name="Xiong X."/>
            <person name="Gou J."/>
            <person name="Liao Q."/>
            <person name="Li Y."/>
            <person name="Zhou Q."/>
            <person name="Bi G."/>
            <person name="Li C."/>
            <person name="Du R."/>
            <person name="Wang X."/>
            <person name="Sun T."/>
            <person name="Guo L."/>
            <person name="Liang H."/>
            <person name="Lu P."/>
            <person name="Wu Y."/>
            <person name="Zhang Z."/>
            <person name="Ro D.K."/>
            <person name="Shang Y."/>
            <person name="Huang S."/>
            <person name="Yan J."/>
        </authorList>
    </citation>
    <scope>NUCLEOTIDE SEQUENCE [LARGE SCALE GENOMIC DNA]</scope>
    <source>
        <strain evidence="1">Ta-2019</strain>
    </source>
</reference>
<evidence type="ECO:0000313" key="2">
    <source>
        <dbReference type="Proteomes" id="UP000824469"/>
    </source>
</evidence>
<comment type="caution">
    <text evidence="1">The sequence shown here is derived from an EMBL/GenBank/DDBJ whole genome shotgun (WGS) entry which is preliminary data.</text>
</comment>
<sequence length="60" mass="6958">TLEASVSGSHNTLTYDEICNEPIHPSIPIHSYPVHWEMPKFNRFNSKEDPQQHLQSFKHG</sequence>
<evidence type="ECO:0000313" key="1">
    <source>
        <dbReference type="EMBL" id="KAH9316117.1"/>
    </source>
</evidence>
<dbReference type="AlphaFoldDB" id="A0AA38LD42"/>
<gene>
    <name evidence="1" type="ORF">KI387_024744</name>
</gene>
<accession>A0AA38LD42</accession>
<keyword evidence="2" id="KW-1185">Reference proteome</keyword>
<feature type="non-terminal residue" evidence="1">
    <location>
        <position position="60"/>
    </location>
</feature>
<feature type="non-terminal residue" evidence="1">
    <location>
        <position position="1"/>
    </location>
</feature>